<organism evidence="1 2">
    <name type="scientific">Smittium culicis</name>
    <dbReference type="NCBI Taxonomy" id="133412"/>
    <lineage>
        <taxon>Eukaryota</taxon>
        <taxon>Fungi</taxon>
        <taxon>Fungi incertae sedis</taxon>
        <taxon>Zoopagomycota</taxon>
        <taxon>Kickxellomycotina</taxon>
        <taxon>Harpellomycetes</taxon>
        <taxon>Harpellales</taxon>
        <taxon>Legeriomycetaceae</taxon>
        <taxon>Smittium</taxon>
    </lineage>
</organism>
<proteinExistence type="predicted"/>
<feature type="non-terminal residue" evidence="1">
    <location>
        <position position="30"/>
    </location>
</feature>
<evidence type="ECO:0000313" key="1">
    <source>
        <dbReference type="EMBL" id="OMJ25907.1"/>
    </source>
</evidence>
<reference evidence="2" key="1">
    <citation type="submission" date="2017-01" db="EMBL/GenBank/DDBJ databases">
        <authorList>
            <person name="Wang Y."/>
            <person name="White M."/>
            <person name="Kvist S."/>
            <person name="Moncalvo J.-M."/>
        </authorList>
    </citation>
    <scope>NUCLEOTIDE SEQUENCE [LARGE SCALE GENOMIC DNA]</scope>
    <source>
        <strain evidence="2">ID-206-W2</strain>
    </source>
</reference>
<gene>
    <name evidence="1" type="ORF">AYI69_g4132</name>
</gene>
<dbReference type="AlphaFoldDB" id="A0A1R1YG66"/>
<dbReference type="Proteomes" id="UP000187429">
    <property type="component" value="Unassembled WGS sequence"/>
</dbReference>
<sequence>MDIKKPVKRDKTLFSDVLKGYDPQYPTTEV</sequence>
<protein>
    <submittedName>
        <fullName evidence="1">Uncharacterized protein</fullName>
    </submittedName>
</protein>
<evidence type="ECO:0000313" key="2">
    <source>
        <dbReference type="Proteomes" id="UP000187429"/>
    </source>
</evidence>
<accession>A0A1R1YG66</accession>
<comment type="caution">
    <text evidence="1">The sequence shown here is derived from an EMBL/GenBank/DDBJ whole genome shotgun (WGS) entry which is preliminary data.</text>
</comment>
<keyword evidence="2" id="KW-1185">Reference proteome</keyword>
<dbReference type="EMBL" id="LSSM01001558">
    <property type="protein sequence ID" value="OMJ25907.1"/>
    <property type="molecule type" value="Genomic_DNA"/>
</dbReference>
<name>A0A1R1YG66_9FUNG</name>